<evidence type="ECO:0000313" key="2">
    <source>
        <dbReference type="EMBL" id="MCI5755492.1"/>
    </source>
</evidence>
<keyword evidence="1" id="KW-0812">Transmembrane</keyword>
<evidence type="ECO:0000313" key="3">
    <source>
        <dbReference type="Proteomes" id="UP001139365"/>
    </source>
</evidence>
<feature type="transmembrane region" description="Helical" evidence="1">
    <location>
        <begin position="78"/>
        <end position="100"/>
    </location>
</feature>
<dbReference type="AlphaFoldDB" id="A0AAE3K014"/>
<comment type="caution">
    <text evidence="2">The sequence shown here is derived from an EMBL/GenBank/DDBJ whole genome shotgun (WGS) entry which is preliminary data.</text>
</comment>
<keyword evidence="1" id="KW-0472">Membrane</keyword>
<feature type="transmembrane region" description="Helical" evidence="1">
    <location>
        <begin position="137"/>
        <end position="157"/>
    </location>
</feature>
<organism evidence="2 3">
    <name type="scientific">Candidatus Colimorpha enterica</name>
    <dbReference type="NCBI Taxonomy" id="3083063"/>
    <lineage>
        <taxon>Bacteria</taxon>
        <taxon>Pseudomonadati</taxon>
        <taxon>Bacteroidota</taxon>
        <taxon>Bacteroidia</taxon>
        <taxon>Bacteroidales</taxon>
        <taxon>Candidatus Colimorpha</taxon>
    </lineage>
</organism>
<evidence type="ECO:0000256" key="1">
    <source>
        <dbReference type="SAM" id="Phobius"/>
    </source>
</evidence>
<proteinExistence type="predicted"/>
<accession>A0AAE3K014</accession>
<dbReference type="Proteomes" id="UP001139365">
    <property type="component" value="Unassembled WGS sequence"/>
</dbReference>
<reference evidence="2 3" key="1">
    <citation type="submission" date="2022-03" db="EMBL/GenBank/DDBJ databases">
        <title>Metagenome-assembled genomes from swine fecal metagenomes.</title>
        <authorList>
            <person name="Holman D.B."/>
            <person name="Kommadath A."/>
        </authorList>
    </citation>
    <scope>NUCLEOTIDE SEQUENCE [LARGE SCALE GENOMIC DNA]</scope>
    <source>
        <strain evidence="2">SUG147</strain>
    </source>
</reference>
<protein>
    <submittedName>
        <fullName evidence="2">Uncharacterized protein</fullName>
    </submittedName>
</protein>
<sequence length="165" mass="17639">MQKIKFSRTELKNRAATALLTAAPLSVMLLSAIYNLAFGSFGYDITSGIPVLLSCLTVIALIAGTVLAAVYKKRFPAVFFALLFLMCFICYACFCASGTTDIYADGFFEALMLILSVPVWSYMPLAAAITSQTAAPAMIITGVIALSNVGVALWLTLSGRKENNV</sequence>
<feature type="transmembrane region" description="Helical" evidence="1">
    <location>
        <begin position="49"/>
        <end position="71"/>
    </location>
</feature>
<feature type="transmembrane region" description="Helical" evidence="1">
    <location>
        <begin position="15"/>
        <end position="37"/>
    </location>
</feature>
<name>A0AAE3K014_9BACT</name>
<gene>
    <name evidence="2" type="ORF">MR241_04270</name>
</gene>
<feature type="transmembrane region" description="Helical" evidence="1">
    <location>
        <begin position="106"/>
        <end position="125"/>
    </location>
</feature>
<dbReference type="EMBL" id="JALEMU010000067">
    <property type="protein sequence ID" value="MCI5755492.1"/>
    <property type="molecule type" value="Genomic_DNA"/>
</dbReference>
<keyword evidence="1" id="KW-1133">Transmembrane helix</keyword>